<reference evidence="1 2" key="1">
    <citation type="submission" date="2024-06" db="EMBL/GenBank/DDBJ databases">
        <title>A chromosome-level genome assembly of beet webworm, Loxostege sticticalis.</title>
        <authorList>
            <person name="Zhang Y."/>
        </authorList>
    </citation>
    <scope>NUCLEOTIDE SEQUENCE [LARGE SCALE GENOMIC DNA]</scope>
    <source>
        <strain evidence="1">AQ028</strain>
        <tissue evidence="1">Male pupae</tissue>
    </source>
</reference>
<accession>A0ABD0TAJ5</accession>
<gene>
    <name evidence="1" type="ORF">ABMA28_017021</name>
</gene>
<evidence type="ECO:0000313" key="1">
    <source>
        <dbReference type="EMBL" id="KAL0839025.1"/>
    </source>
</evidence>
<evidence type="ECO:0000313" key="2">
    <source>
        <dbReference type="Proteomes" id="UP001549921"/>
    </source>
</evidence>
<comment type="caution">
    <text evidence="1">The sequence shown here is derived from an EMBL/GenBank/DDBJ whole genome shotgun (WGS) entry which is preliminary data.</text>
</comment>
<dbReference type="Proteomes" id="UP001549921">
    <property type="component" value="Unassembled WGS sequence"/>
</dbReference>
<organism evidence="1 2">
    <name type="scientific">Loxostege sticticalis</name>
    <name type="common">Beet webworm moth</name>
    <dbReference type="NCBI Taxonomy" id="481309"/>
    <lineage>
        <taxon>Eukaryota</taxon>
        <taxon>Metazoa</taxon>
        <taxon>Ecdysozoa</taxon>
        <taxon>Arthropoda</taxon>
        <taxon>Hexapoda</taxon>
        <taxon>Insecta</taxon>
        <taxon>Pterygota</taxon>
        <taxon>Neoptera</taxon>
        <taxon>Endopterygota</taxon>
        <taxon>Lepidoptera</taxon>
        <taxon>Glossata</taxon>
        <taxon>Ditrysia</taxon>
        <taxon>Pyraloidea</taxon>
        <taxon>Crambidae</taxon>
        <taxon>Pyraustinae</taxon>
        <taxon>Loxostege</taxon>
    </lineage>
</organism>
<protein>
    <submittedName>
        <fullName evidence="1">Uncharacterized protein</fullName>
    </submittedName>
</protein>
<dbReference type="AlphaFoldDB" id="A0ABD0TAJ5"/>
<name>A0ABD0TAJ5_LOXSC</name>
<sequence length="100" mass="10985">MPVTTCVVPGCPSKQPSSKLFTLPRTDALRALWMDRGQQLVDVYLNISDPVTCNVPETSGFNVFDTNAASAVKELNYRDTLEISRLGVDETHTEDAIKGK</sequence>
<dbReference type="EMBL" id="JBEDNZ010000009">
    <property type="protein sequence ID" value="KAL0839025.1"/>
    <property type="molecule type" value="Genomic_DNA"/>
</dbReference>
<proteinExistence type="predicted"/>